<dbReference type="NCBIfam" id="TIGR00254">
    <property type="entry name" value="GGDEF"/>
    <property type="match status" value="1"/>
</dbReference>
<dbReference type="AlphaFoldDB" id="A0A840GA27"/>
<keyword evidence="5" id="KW-1185">Reference proteome</keyword>
<gene>
    <name evidence="4" type="ORF">GGD90_003125</name>
</gene>
<dbReference type="InterPro" id="IPR050469">
    <property type="entry name" value="Diguanylate_Cyclase"/>
</dbReference>
<dbReference type="GO" id="GO:1902201">
    <property type="term" value="P:negative regulation of bacterial-type flagellum-dependent cell motility"/>
    <property type="evidence" value="ECO:0007669"/>
    <property type="project" value="TreeGrafter"/>
</dbReference>
<dbReference type="GO" id="GO:0005886">
    <property type="term" value="C:plasma membrane"/>
    <property type="evidence" value="ECO:0007669"/>
    <property type="project" value="TreeGrafter"/>
</dbReference>
<dbReference type="EC" id="2.7.7.65" evidence="1"/>
<accession>A0A840GA27</accession>
<dbReference type="GO" id="GO:0043709">
    <property type="term" value="P:cell adhesion involved in single-species biofilm formation"/>
    <property type="evidence" value="ECO:0007669"/>
    <property type="project" value="TreeGrafter"/>
</dbReference>
<dbReference type="EMBL" id="JACIGE010000013">
    <property type="protein sequence ID" value="MBB4248725.1"/>
    <property type="molecule type" value="Genomic_DNA"/>
</dbReference>
<dbReference type="SUPFAM" id="SSF55073">
    <property type="entry name" value="Nucleotide cyclase"/>
    <property type="match status" value="1"/>
</dbReference>
<evidence type="ECO:0000313" key="5">
    <source>
        <dbReference type="Proteomes" id="UP000587070"/>
    </source>
</evidence>
<comment type="caution">
    <text evidence="4">The sequence shown here is derived from an EMBL/GenBank/DDBJ whole genome shotgun (WGS) entry which is preliminary data.</text>
</comment>
<dbReference type="Pfam" id="PF10114">
    <property type="entry name" value="PocR"/>
    <property type="match status" value="1"/>
</dbReference>
<protein>
    <recommendedName>
        <fullName evidence="1">diguanylate cyclase</fullName>
        <ecNumber evidence="1">2.7.7.65</ecNumber>
    </recommendedName>
</protein>
<evidence type="ECO:0000313" key="4">
    <source>
        <dbReference type="EMBL" id="MBB4248725.1"/>
    </source>
</evidence>
<proteinExistence type="predicted"/>
<dbReference type="InterPro" id="IPR029787">
    <property type="entry name" value="Nucleotide_cyclase"/>
</dbReference>
<dbReference type="PROSITE" id="PS50887">
    <property type="entry name" value="GGDEF"/>
    <property type="match status" value="1"/>
</dbReference>
<organism evidence="4 5">
    <name type="scientific">Rhodocyclus tenuis</name>
    <name type="common">Rhodospirillum tenue</name>
    <dbReference type="NCBI Taxonomy" id="1066"/>
    <lineage>
        <taxon>Bacteria</taxon>
        <taxon>Pseudomonadati</taxon>
        <taxon>Pseudomonadota</taxon>
        <taxon>Betaproteobacteria</taxon>
        <taxon>Rhodocyclales</taxon>
        <taxon>Rhodocyclaceae</taxon>
        <taxon>Rhodocyclus</taxon>
    </lineage>
</organism>
<dbReference type="GO" id="GO:0052621">
    <property type="term" value="F:diguanylate cyclase activity"/>
    <property type="evidence" value="ECO:0007669"/>
    <property type="project" value="UniProtKB-EC"/>
</dbReference>
<reference evidence="4 5" key="1">
    <citation type="submission" date="2020-08" db="EMBL/GenBank/DDBJ databases">
        <title>Genome sequencing of Purple Non-Sulfur Bacteria from various extreme environments.</title>
        <authorList>
            <person name="Mayer M."/>
        </authorList>
    </citation>
    <scope>NUCLEOTIDE SEQUENCE [LARGE SCALE GENOMIC DNA]</scope>
    <source>
        <strain evidence="4 5">2761</strain>
    </source>
</reference>
<dbReference type="SMART" id="SM00267">
    <property type="entry name" value="GGDEF"/>
    <property type="match status" value="1"/>
</dbReference>
<name>A0A840GA27_RHOTE</name>
<sequence length="352" mass="38872">MKFSELVDVGELQKLCESFTRLTGAVTAVLDLDGTVLVSTGWQDICTRFHRVNAQTAARCHESDTVLAGQLSHGEAYNVYQCKNGLVDVAVPISIGGEHVANFFTGQFFFDTPDRLFFSRQAQAFGFDESAYLRALDKAPVFSAEHVRAMMEFFTRLAQIMGEMGLARAELKLANDSLQASEANYRQQATTDFLTGLPSRRSFIMRLEDELARLSRTSGQSIALLMLDLDHFKQINDRCGHATGDALLRHFAVQVADELRRIDMAGRIGGEEFAIVLPGADQAAALAFAHRLCERVANSTLHYQGESLSLTVSIGVTDLRKTDTDPDVALARADKALYLAKERGRNRVELAE</sequence>
<comment type="catalytic activity">
    <reaction evidence="2">
        <text>2 GTP = 3',3'-c-di-GMP + 2 diphosphate</text>
        <dbReference type="Rhea" id="RHEA:24898"/>
        <dbReference type="ChEBI" id="CHEBI:33019"/>
        <dbReference type="ChEBI" id="CHEBI:37565"/>
        <dbReference type="ChEBI" id="CHEBI:58805"/>
        <dbReference type="EC" id="2.7.7.65"/>
    </reaction>
</comment>
<dbReference type="RefSeq" id="WP_184415243.1">
    <property type="nucleotide sequence ID" value="NZ_JACIGE010000013.1"/>
</dbReference>
<evidence type="ECO:0000256" key="1">
    <source>
        <dbReference type="ARBA" id="ARBA00012528"/>
    </source>
</evidence>
<dbReference type="PANTHER" id="PTHR45138:SF9">
    <property type="entry name" value="DIGUANYLATE CYCLASE DGCM-RELATED"/>
    <property type="match status" value="1"/>
</dbReference>
<dbReference type="FunFam" id="3.30.70.270:FF:000001">
    <property type="entry name" value="Diguanylate cyclase domain protein"/>
    <property type="match status" value="1"/>
</dbReference>
<dbReference type="Proteomes" id="UP000587070">
    <property type="component" value="Unassembled WGS sequence"/>
</dbReference>
<evidence type="ECO:0000256" key="2">
    <source>
        <dbReference type="ARBA" id="ARBA00034247"/>
    </source>
</evidence>
<dbReference type="PANTHER" id="PTHR45138">
    <property type="entry name" value="REGULATORY COMPONENTS OF SENSORY TRANSDUCTION SYSTEM"/>
    <property type="match status" value="1"/>
</dbReference>
<dbReference type="InterPro" id="IPR018771">
    <property type="entry name" value="PocR_dom"/>
</dbReference>
<feature type="domain" description="GGDEF" evidence="3">
    <location>
        <begin position="220"/>
        <end position="352"/>
    </location>
</feature>
<dbReference type="CDD" id="cd01949">
    <property type="entry name" value="GGDEF"/>
    <property type="match status" value="1"/>
</dbReference>
<dbReference type="Pfam" id="PF00990">
    <property type="entry name" value="GGDEF"/>
    <property type="match status" value="1"/>
</dbReference>
<evidence type="ECO:0000259" key="3">
    <source>
        <dbReference type="PROSITE" id="PS50887"/>
    </source>
</evidence>
<dbReference type="InterPro" id="IPR043128">
    <property type="entry name" value="Rev_trsase/Diguanyl_cyclase"/>
</dbReference>
<dbReference type="InterPro" id="IPR000160">
    <property type="entry name" value="GGDEF_dom"/>
</dbReference>
<dbReference type="Gene3D" id="3.30.70.270">
    <property type="match status" value="1"/>
</dbReference>